<dbReference type="AlphaFoldDB" id="R4UP64"/>
<evidence type="ECO:0000256" key="1">
    <source>
        <dbReference type="SAM" id="MobiDB-lite"/>
    </source>
</evidence>
<organism evidence="2">
    <name type="scientific">Coptotermes formosanus</name>
    <name type="common">Formosan subterranean termite</name>
    <dbReference type="NCBI Taxonomy" id="36987"/>
    <lineage>
        <taxon>Eukaryota</taxon>
        <taxon>Metazoa</taxon>
        <taxon>Ecdysozoa</taxon>
        <taxon>Arthropoda</taxon>
        <taxon>Hexapoda</taxon>
        <taxon>Insecta</taxon>
        <taxon>Pterygota</taxon>
        <taxon>Neoptera</taxon>
        <taxon>Polyneoptera</taxon>
        <taxon>Dictyoptera</taxon>
        <taxon>Blattodea</taxon>
        <taxon>Blattoidea</taxon>
        <taxon>Termitoidae</taxon>
        <taxon>Rhinotermitidae</taxon>
        <taxon>Coptotermes</taxon>
    </lineage>
</organism>
<name>R4UP64_COPFO</name>
<dbReference type="EMBL" id="KC741171">
    <property type="protein sequence ID" value="AGM32995.1"/>
    <property type="molecule type" value="mRNA"/>
</dbReference>
<feature type="region of interest" description="Disordered" evidence="1">
    <location>
        <begin position="25"/>
        <end position="65"/>
    </location>
</feature>
<reference evidence="2" key="1">
    <citation type="submission" date="2013-03" db="EMBL/GenBank/DDBJ databases">
        <title>Immune-Related transcriptome of Coptotermes formosanus Shiraki workers: the defense mechanism.</title>
        <authorList>
            <person name="Hussain A."/>
            <person name="Li Y.F."/>
            <person name="Wen S.Y."/>
        </authorList>
    </citation>
    <scope>NUCLEOTIDE SEQUENCE</scope>
</reference>
<proteinExistence type="evidence at transcript level"/>
<evidence type="ECO:0000313" key="2">
    <source>
        <dbReference type="EMBL" id="AGM32995.1"/>
    </source>
</evidence>
<sequence>MSPSTQWTASQCQATAICPYPVRSTATHHAISTRRPTGRVRTERSGGGATPIVGKGEQQEISPVL</sequence>
<protein>
    <submittedName>
        <fullName evidence="2">Uncharacterized protein</fullName>
    </submittedName>
</protein>
<accession>R4UP64</accession>